<name>A0ACC2VX85_9TREE</name>
<reference evidence="1" key="1">
    <citation type="submission" date="2023-04" db="EMBL/GenBank/DDBJ databases">
        <title>Draft Genome sequencing of Naganishia species isolated from polar environments using Oxford Nanopore Technology.</title>
        <authorList>
            <person name="Leo P."/>
            <person name="Venkateswaran K."/>
        </authorList>
    </citation>
    <scope>NUCLEOTIDE SEQUENCE</scope>
    <source>
        <strain evidence="1">MNA-CCFEE 5262</strain>
    </source>
</reference>
<comment type="caution">
    <text evidence="1">The sequence shown here is derived from an EMBL/GenBank/DDBJ whole genome shotgun (WGS) entry which is preliminary data.</text>
</comment>
<organism evidence="1 2">
    <name type="scientific">Naganishia adeliensis</name>
    <dbReference type="NCBI Taxonomy" id="92952"/>
    <lineage>
        <taxon>Eukaryota</taxon>
        <taxon>Fungi</taxon>
        <taxon>Dikarya</taxon>
        <taxon>Basidiomycota</taxon>
        <taxon>Agaricomycotina</taxon>
        <taxon>Tremellomycetes</taxon>
        <taxon>Filobasidiales</taxon>
        <taxon>Filobasidiaceae</taxon>
        <taxon>Naganishia</taxon>
    </lineage>
</organism>
<evidence type="ECO:0000313" key="1">
    <source>
        <dbReference type="EMBL" id="KAJ9104079.1"/>
    </source>
</evidence>
<evidence type="ECO:0000313" key="2">
    <source>
        <dbReference type="Proteomes" id="UP001230649"/>
    </source>
</evidence>
<dbReference type="Proteomes" id="UP001230649">
    <property type="component" value="Unassembled WGS sequence"/>
</dbReference>
<dbReference type="EMBL" id="JASBWS010000056">
    <property type="protein sequence ID" value="KAJ9104079.1"/>
    <property type="molecule type" value="Genomic_DNA"/>
</dbReference>
<accession>A0ACC2VX85</accession>
<proteinExistence type="predicted"/>
<sequence length="212" mass="23105">MSRRGNNNQSKGQFSRGLTYQEDHVPKFLQKMRAQVNGGDTGPRRSGDDDDESPHVVSRRSASPPSKGGREALPERPREGKWAGGSDNEDDSKSGKAGKKGAGEDEDEDEWTQRYGGGDDAPQIVVLNEGKHLSAEEVKRAKEGNAAGTGESFDRIAAQNKSLHSTITGKRKNPPASKATVKPVEPPKSVKQLKKEKKKEKEKKSLLSFDDV</sequence>
<protein>
    <submittedName>
        <fullName evidence="1">Uncharacterized protein</fullName>
    </submittedName>
</protein>
<keyword evidence="2" id="KW-1185">Reference proteome</keyword>
<gene>
    <name evidence="1" type="ORF">QFC20_004656</name>
</gene>